<evidence type="ECO:0000313" key="11">
    <source>
        <dbReference type="Proteomes" id="UP000835052"/>
    </source>
</evidence>
<evidence type="ECO:0000256" key="8">
    <source>
        <dbReference type="SAM" id="SignalP"/>
    </source>
</evidence>
<keyword evidence="5 7" id="KW-1133">Transmembrane helix</keyword>
<reference evidence="10" key="1">
    <citation type="submission" date="2020-10" db="EMBL/GenBank/DDBJ databases">
        <authorList>
            <person name="Kikuchi T."/>
        </authorList>
    </citation>
    <scope>NUCLEOTIDE SEQUENCE</scope>
    <source>
        <strain evidence="10">NKZ352</strain>
    </source>
</reference>
<dbReference type="SMART" id="SM00665">
    <property type="entry name" value="B561"/>
    <property type="match status" value="1"/>
</dbReference>
<evidence type="ECO:0000313" key="10">
    <source>
        <dbReference type="EMBL" id="CAD6186470.1"/>
    </source>
</evidence>
<keyword evidence="11" id="KW-1185">Reference proteome</keyword>
<feature type="transmembrane region" description="Helical" evidence="7">
    <location>
        <begin position="455"/>
        <end position="476"/>
    </location>
</feature>
<evidence type="ECO:0000256" key="1">
    <source>
        <dbReference type="ARBA" id="ARBA00004370"/>
    </source>
</evidence>
<gene>
    <name evidence="10" type="ORF">CAUJ_LOCUS2389</name>
</gene>
<keyword evidence="2" id="KW-0813">Transport</keyword>
<evidence type="ECO:0000256" key="2">
    <source>
        <dbReference type="ARBA" id="ARBA00022448"/>
    </source>
</evidence>
<evidence type="ECO:0000256" key="3">
    <source>
        <dbReference type="ARBA" id="ARBA00022692"/>
    </source>
</evidence>
<feature type="transmembrane region" description="Helical" evidence="7">
    <location>
        <begin position="386"/>
        <end position="408"/>
    </location>
</feature>
<keyword evidence="3 7" id="KW-0812">Transmembrane</keyword>
<dbReference type="PANTHER" id="PTHR23130">
    <property type="entry name" value="CYTOCHROME B561 AND DOMON DOMAIN-CONTAINING PROTEIN"/>
    <property type="match status" value="1"/>
</dbReference>
<evidence type="ECO:0000259" key="9">
    <source>
        <dbReference type="PROSITE" id="PS50939"/>
    </source>
</evidence>
<accession>A0A8S1GZJ4</accession>
<evidence type="ECO:0000256" key="7">
    <source>
        <dbReference type="SAM" id="Phobius"/>
    </source>
</evidence>
<dbReference type="InterPro" id="IPR006593">
    <property type="entry name" value="Cyt_b561/ferric_Rdtase_TM"/>
</dbReference>
<dbReference type="CDD" id="cd08760">
    <property type="entry name" value="Cyt_b561_FRRS1_like"/>
    <property type="match status" value="1"/>
</dbReference>
<feature type="transmembrane region" description="Helical" evidence="7">
    <location>
        <begin position="276"/>
        <end position="296"/>
    </location>
</feature>
<keyword evidence="6 7" id="KW-0472">Membrane</keyword>
<feature type="domain" description="Cytochrome b561" evidence="9">
    <location>
        <begin position="197"/>
        <end position="411"/>
    </location>
</feature>
<sequence>MSRSVVLGLTLVALVSAHFNSSECGFKKQCIFVPHGCQDTNNCRQMFSYAPRENGWTEMEMHSTLDSPNNNYLAIGFSSDDLMGDDPVTHCAFPDGAAPEAHVTYNFGKSNAAPTETEDLDLEKVDLELVHAHKDEKGMYCQIRQKSGDGKHSYFPDLNKEHQLFVVRGKTRQARSLGIHSLDPSSPDFPFISDRKVAVGKPLPEIAATTTVASATEQTFLSKSARFWLIKIHGVLMIIAWMVCVALAILSARYLRDHFPSSSPGGLKWWFHIHRTLNALAVPLVILATLLVFIAKDWSWTGPVASMNSEYNTNPGAIHSLLGSIAVLIALVQPIMSLMRCAPDTGARPIFNWSHRVLGFIGLTLALISIFIAANSFVSLWSDPSWGLAVVIFYIVILVIAFVLFEVLTHLKTKDTSKVASTYEMRHRGARYDDNGRVITATKIINSKPLHGITFLYIIMALFAVAVAALLIVLIVV</sequence>
<dbReference type="EMBL" id="CAJGYM010000004">
    <property type="protein sequence ID" value="CAD6186470.1"/>
    <property type="molecule type" value="Genomic_DNA"/>
</dbReference>
<feature type="transmembrane region" description="Helical" evidence="7">
    <location>
        <begin position="316"/>
        <end position="336"/>
    </location>
</feature>
<dbReference type="AlphaFoldDB" id="A0A8S1GZJ4"/>
<dbReference type="Pfam" id="PF03188">
    <property type="entry name" value="Cytochrom_B561"/>
    <property type="match status" value="1"/>
</dbReference>
<keyword evidence="8" id="KW-0732">Signal</keyword>
<feature type="chain" id="PRO_5035809224" description="Cytochrome b561 domain-containing protein" evidence="8">
    <location>
        <begin position="18"/>
        <end position="477"/>
    </location>
</feature>
<evidence type="ECO:0000256" key="6">
    <source>
        <dbReference type="ARBA" id="ARBA00023136"/>
    </source>
</evidence>
<dbReference type="PANTHER" id="PTHR23130:SF171">
    <property type="entry name" value="OS01G0895300 PROTEIN"/>
    <property type="match status" value="1"/>
</dbReference>
<dbReference type="GO" id="GO:0016020">
    <property type="term" value="C:membrane"/>
    <property type="evidence" value="ECO:0007669"/>
    <property type="project" value="UniProtKB-SubCell"/>
</dbReference>
<feature type="signal peptide" evidence="8">
    <location>
        <begin position="1"/>
        <end position="17"/>
    </location>
</feature>
<feature type="transmembrane region" description="Helical" evidence="7">
    <location>
        <begin position="357"/>
        <end position="380"/>
    </location>
</feature>
<dbReference type="OrthoDB" id="2419613at2759"/>
<keyword evidence="4" id="KW-0249">Electron transport</keyword>
<proteinExistence type="predicted"/>
<feature type="transmembrane region" description="Helical" evidence="7">
    <location>
        <begin position="228"/>
        <end position="255"/>
    </location>
</feature>
<dbReference type="Proteomes" id="UP000835052">
    <property type="component" value="Unassembled WGS sequence"/>
</dbReference>
<protein>
    <recommendedName>
        <fullName evidence="9">Cytochrome b561 domain-containing protein</fullName>
    </recommendedName>
</protein>
<name>A0A8S1GZJ4_9PELO</name>
<evidence type="ECO:0000256" key="4">
    <source>
        <dbReference type="ARBA" id="ARBA00022982"/>
    </source>
</evidence>
<dbReference type="PROSITE" id="PS50939">
    <property type="entry name" value="CYTOCHROME_B561"/>
    <property type="match status" value="1"/>
</dbReference>
<comment type="subcellular location">
    <subcellularLocation>
        <location evidence="1">Membrane</location>
    </subcellularLocation>
</comment>
<dbReference type="Gene3D" id="1.20.120.1770">
    <property type="match status" value="1"/>
</dbReference>
<organism evidence="10 11">
    <name type="scientific">Caenorhabditis auriculariae</name>
    <dbReference type="NCBI Taxonomy" id="2777116"/>
    <lineage>
        <taxon>Eukaryota</taxon>
        <taxon>Metazoa</taxon>
        <taxon>Ecdysozoa</taxon>
        <taxon>Nematoda</taxon>
        <taxon>Chromadorea</taxon>
        <taxon>Rhabditida</taxon>
        <taxon>Rhabditina</taxon>
        <taxon>Rhabditomorpha</taxon>
        <taxon>Rhabditoidea</taxon>
        <taxon>Rhabditidae</taxon>
        <taxon>Peloderinae</taxon>
        <taxon>Caenorhabditis</taxon>
    </lineage>
</organism>
<evidence type="ECO:0000256" key="5">
    <source>
        <dbReference type="ARBA" id="ARBA00022989"/>
    </source>
</evidence>
<comment type="caution">
    <text evidence="10">The sequence shown here is derived from an EMBL/GenBank/DDBJ whole genome shotgun (WGS) entry which is preliminary data.</text>
</comment>